<dbReference type="PANTHER" id="PTHR43586">
    <property type="entry name" value="CYSTEINE DESULFURASE"/>
    <property type="match status" value="1"/>
</dbReference>
<evidence type="ECO:0000256" key="1">
    <source>
        <dbReference type="ARBA" id="ARBA00001933"/>
    </source>
</evidence>
<proteinExistence type="inferred from homology"/>
<sequence>MSAVLSSPLVTSPAGLSARTSERPPIAPLAEVVGAGEKVPLSSGDVVRYANLDYAASAPALADVARAVQCSLGQYASVHRGAGHLSQVTTARYEAARETVREFVRGRVDDAVVFTRGTTDAINLAAHITRGDVVVLDIEHHANLLPWSARERTGSSRLRVVRAATTIEDTLAALDTELASSPAALLAVTAASNVTGEVLPVGRLAAVAHRHGARILVDAAQLVAHRPVSMVTHGVDYLVFSGHKLYAPFGAGVLVGRSDWLDAAEPYLAGGGASASVAVDDATQSADVTWHRGAARHEAGSPNVLGALSIAAACESLTALGFDAIGLHETALLARLDRGLDSVDGVEPLRVFDDSTERVGIAGFVVAGRAPRELAEFLSDRAGIGVRDGKFCAHPLLRRLGFPNGAVRASFGLGTGSDDIDRLVDALRQLALRDARSFVAGSSGAGG</sequence>
<gene>
    <name evidence="8" type="ORF">V1Y59_18805</name>
</gene>
<evidence type="ECO:0000313" key="8">
    <source>
        <dbReference type="EMBL" id="MEE4025141.1"/>
    </source>
</evidence>
<name>A0ABU7MYX8_9ACTN</name>
<accession>A0ABU7MYX8</accession>
<dbReference type="InterPro" id="IPR000192">
    <property type="entry name" value="Aminotrans_V_dom"/>
</dbReference>
<dbReference type="Gene3D" id="3.90.1150.10">
    <property type="entry name" value="Aspartate Aminotransferase, domain 1"/>
    <property type="match status" value="1"/>
</dbReference>
<dbReference type="InterPro" id="IPR015421">
    <property type="entry name" value="PyrdxlP-dep_Trfase_major"/>
</dbReference>
<dbReference type="Proteomes" id="UP001335729">
    <property type="component" value="Unassembled WGS sequence"/>
</dbReference>
<organism evidence="8 9">
    <name type="scientific">Gordonia prachuapensis</name>
    <dbReference type="NCBI Taxonomy" id="3115651"/>
    <lineage>
        <taxon>Bacteria</taxon>
        <taxon>Bacillati</taxon>
        <taxon>Actinomycetota</taxon>
        <taxon>Actinomycetes</taxon>
        <taxon>Mycobacteriales</taxon>
        <taxon>Gordoniaceae</taxon>
        <taxon>Gordonia</taxon>
    </lineage>
</organism>
<feature type="region of interest" description="Disordered" evidence="6">
    <location>
        <begin position="1"/>
        <end position="21"/>
    </location>
</feature>
<dbReference type="InterPro" id="IPR015424">
    <property type="entry name" value="PyrdxlP-dep_Trfase"/>
</dbReference>
<evidence type="ECO:0000313" key="9">
    <source>
        <dbReference type="Proteomes" id="UP001335729"/>
    </source>
</evidence>
<evidence type="ECO:0000256" key="2">
    <source>
        <dbReference type="ARBA" id="ARBA00010447"/>
    </source>
</evidence>
<feature type="compositionally biased region" description="Polar residues" evidence="6">
    <location>
        <begin position="1"/>
        <end position="10"/>
    </location>
</feature>
<protein>
    <submittedName>
        <fullName evidence="8">Aminotransferase class V-fold PLP-dependent enzyme</fullName>
    </submittedName>
</protein>
<comment type="catalytic activity">
    <reaction evidence="4">
        <text>(sulfur carrier)-H + L-cysteine = (sulfur carrier)-SH + L-alanine</text>
        <dbReference type="Rhea" id="RHEA:43892"/>
        <dbReference type="Rhea" id="RHEA-COMP:14737"/>
        <dbReference type="Rhea" id="RHEA-COMP:14739"/>
        <dbReference type="ChEBI" id="CHEBI:29917"/>
        <dbReference type="ChEBI" id="CHEBI:35235"/>
        <dbReference type="ChEBI" id="CHEBI:57972"/>
        <dbReference type="ChEBI" id="CHEBI:64428"/>
        <dbReference type="EC" id="2.8.1.7"/>
    </reaction>
</comment>
<keyword evidence="9" id="KW-1185">Reference proteome</keyword>
<dbReference type="SUPFAM" id="SSF53383">
    <property type="entry name" value="PLP-dependent transferases"/>
    <property type="match status" value="1"/>
</dbReference>
<dbReference type="GO" id="GO:0008483">
    <property type="term" value="F:transaminase activity"/>
    <property type="evidence" value="ECO:0007669"/>
    <property type="project" value="UniProtKB-KW"/>
</dbReference>
<dbReference type="Pfam" id="PF00266">
    <property type="entry name" value="Aminotran_5"/>
    <property type="match status" value="1"/>
</dbReference>
<evidence type="ECO:0000256" key="6">
    <source>
        <dbReference type="SAM" id="MobiDB-lite"/>
    </source>
</evidence>
<evidence type="ECO:0000256" key="3">
    <source>
        <dbReference type="ARBA" id="ARBA00022898"/>
    </source>
</evidence>
<comment type="cofactor">
    <cofactor evidence="1 5">
        <name>pyridoxal 5'-phosphate</name>
        <dbReference type="ChEBI" id="CHEBI:597326"/>
    </cofactor>
</comment>
<dbReference type="PANTHER" id="PTHR43586:SF8">
    <property type="entry name" value="CYSTEINE DESULFURASE 1, CHLOROPLASTIC"/>
    <property type="match status" value="1"/>
</dbReference>
<dbReference type="Gene3D" id="3.40.640.10">
    <property type="entry name" value="Type I PLP-dependent aspartate aminotransferase-like (Major domain)"/>
    <property type="match status" value="1"/>
</dbReference>
<keyword evidence="8" id="KW-0032">Aminotransferase</keyword>
<comment type="caution">
    <text evidence="8">The sequence shown here is derived from an EMBL/GenBank/DDBJ whole genome shotgun (WGS) entry which is preliminary data.</text>
</comment>
<keyword evidence="8" id="KW-0808">Transferase</keyword>
<evidence type="ECO:0000259" key="7">
    <source>
        <dbReference type="Pfam" id="PF00266"/>
    </source>
</evidence>
<feature type="domain" description="Aminotransferase class V" evidence="7">
    <location>
        <begin position="51"/>
        <end position="423"/>
    </location>
</feature>
<dbReference type="RefSeq" id="WP_330506492.1">
    <property type="nucleotide sequence ID" value="NZ_JAZDUE010000017.1"/>
</dbReference>
<evidence type="ECO:0000256" key="5">
    <source>
        <dbReference type="RuleBase" id="RU004504"/>
    </source>
</evidence>
<dbReference type="InterPro" id="IPR015422">
    <property type="entry name" value="PyrdxlP-dep_Trfase_small"/>
</dbReference>
<dbReference type="EMBL" id="JAZDUE010000017">
    <property type="protein sequence ID" value="MEE4025141.1"/>
    <property type="molecule type" value="Genomic_DNA"/>
</dbReference>
<keyword evidence="3" id="KW-0663">Pyridoxal phosphate</keyword>
<dbReference type="PROSITE" id="PS00595">
    <property type="entry name" value="AA_TRANSFER_CLASS_5"/>
    <property type="match status" value="1"/>
</dbReference>
<reference evidence="8 9" key="1">
    <citation type="submission" date="2024-01" db="EMBL/GenBank/DDBJ databases">
        <title>Draft genome sequence of Gordonia sp. PKS22-38.</title>
        <authorList>
            <person name="Suphannarot A."/>
            <person name="Mingma R."/>
        </authorList>
    </citation>
    <scope>NUCLEOTIDE SEQUENCE [LARGE SCALE GENOMIC DNA]</scope>
    <source>
        <strain evidence="8 9">PKS22-38</strain>
    </source>
</reference>
<dbReference type="InterPro" id="IPR020578">
    <property type="entry name" value="Aminotrans_V_PyrdxlP_BS"/>
</dbReference>
<evidence type="ECO:0000256" key="4">
    <source>
        <dbReference type="ARBA" id="ARBA00050776"/>
    </source>
</evidence>
<comment type="similarity">
    <text evidence="2">Belongs to the class-V pyridoxal-phosphate-dependent aminotransferase family. Csd subfamily.</text>
</comment>